<dbReference type="EMBL" id="JAYFSI010000010">
    <property type="protein sequence ID" value="MEA5364606.1"/>
    <property type="molecule type" value="Genomic_DNA"/>
</dbReference>
<protein>
    <submittedName>
        <fullName evidence="1">Uncharacterized protein</fullName>
    </submittedName>
</protein>
<reference evidence="1 2" key="1">
    <citation type="submission" date="2023-12" db="EMBL/GenBank/DDBJ databases">
        <title>Amycolatopsis sp. V23-08.</title>
        <authorList>
            <person name="Somphong A."/>
        </authorList>
    </citation>
    <scope>NUCLEOTIDE SEQUENCE [LARGE SCALE GENOMIC DNA]</scope>
    <source>
        <strain evidence="1 2">V23-08</strain>
    </source>
</reference>
<name>A0ABU5RE99_9PSEU</name>
<dbReference type="Proteomes" id="UP001304298">
    <property type="component" value="Unassembled WGS sequence"/>
</dbReference>
<dbReference type="RefSeq" id="WP_323332521.1">
    <property type="nucleotide sequence ID" value="NZ_JAYFSI010000010.1"/>
</dbReference>
<evidence type="ECO:0000313" key="2">
    <source>
        <dbReference type="Proteomes" id="UP001304298"/>
    </source>
</evidence>
<accession>A0ABU5RE99</accession>
<comment type="caution">
    <text evidence="1">The sequence shown here is derived from an EMBL/GenBank/DDBJ whole genome shotgun (WGS) entry which is preliminary data.</text>
</comment>
<proteinExistence type="predicted"/>
<gene>
    <name evidence="1" type="ORF">VA596_34100</name>
</gene>
<keyword evidence="2" id="KW-1185">Reference proteome</keyword>
<evidence type="ECO:0000313" key="1">
    <source>
        <dbReference type="EMBL" id="MEA5364606.1"/>
    </source>
</evidence>
<sequence>MSWTDFYRRQEILEATVRRGGRNPGAPLPLDEVPGAADHFGCEENVLAALQYKWTQVLSGRLRTEVTDPDDADGLGDHVDAVTRAWRATVDEHETLRAVLDGGLERHASLRRMHEGELRMLAVTSGLADPREPADEITKVGHALEALLRTSRQESLRPRHPVMGHLRRLLAPSA</sequence>
<organism evidence="1 2">
    <name type="scientific">Amycolatopsis heterodermiae</name>
    <dbReference type="NCBI Taxonomy" id="3110235"/>
    <lineage>
        <taxon>Bacteria</taxon>
        <taxon>Bacillati</taxon>
        <taxon>Actinomycetota</taxon>
        <taxon>Actinomycetes</taxon>
        <taxon>Pseudonocardiales</taxon>
        <taxon>Pseudonocardiaceae</taxon>
        <taxon>Amycolatopsis</taxon>
    </lineage>
</organism>